<dbReference type="EMBL" id="SRSF01000001">
    <property type="protein sequence ID" value="THH42047.1"/>
    <property type="molecule type" value="Genomic_DNA"/>
</dbReference>
<gene>
    <name evidence="2" type="ORF">E4021_05555</name>
</gene>
<evidence type="ECO:0000256" key="1">
    <source>
        <dbReference type="SAM" id="Phobius"/>
    </source>
</evidence>
<feature type="transmembrane region" description="Helical" evidence="1">
    <location>
        <begin position="68"/>
        <end position="88"/>
    </location>
</feature>
<feature type="transmembrane region" description="Helical" evidence="1">
    <location>
        <begin position="206"/>
        <end position="224"/>
    </location>
</feature>
<keyword evidence="1" id="KW-0812">Transmembrane</keyword>
<sequence length="235" mass="25925">MQKIAAWSVHVFTASGLLAAFMGLLAVSEGDFRQAMLWILVALIIDGVDGSLARLARVREVLPRVSGMTIDYVIDFFSYAILPAYLFYEAMDLPHAVRLFCCFAMLLSAALYYGMEGMVSPSGKHFVGFPVLWNMVVYILVFVLPDLSATWLVLIVLGFAVMHFLPILFAYPSRGGRCWVLTLLASVAFILAAIMNVWYYPEPSPLWRGVCLVATLYYAVLAAVDTFSGAGARVP</sequence>
<dbReference type="RefSeq" id="WP_136457128.1">
    <property type="nucleotide sequence ID" value="NZ_SRSF01000001.1"/>
</dbReference>
<reference evidence="2 3" key="1">
    <citation type="submission" date="2019-04" db="EMBL/GenBank/DDBJ databases">
        <title>Lewinella litorea sp. nov., isolated from a marine sand.</title>
        <authorList>
            <person name="Yoon J.-H."/>
        </authorList>
    </citation>
    <scope>NUCLEOTIDE SEQUENCE [LARGE SCALE GENOMIC DNA]</scope>
    <source>
        <strain evidence="2 3">HSMS-39</strain>
    </source>
</reference>
<keyword evidence="1" id="KW-0472">Membrane</keyword>
<dbReference type="AlphaFoldDB" id="A0A4S4NS51"/>
<name>A0A4S4NS51_9BACT</name>
<organism evidence="2 3">
    <name type="scientific">Neolewinella litorea</name>
    <dbReference type="NCBI Taxonomy" id="2562452"/>
    <lineage>
        <taxon>Bacteria</taxon>
        <taxon>Pseudomonadati</taxon>
        <taxon>Bacteroidota</taxon>
        <taxon>Saprospiria</taxon>
        <taxon>Saprospirales</taxon>
        <taxon>Lewinellaceae</taxon>
        <taxon>Neolewinella</taxon>
    </lineage>
</organism>
<feature type="transmembrane region" description="Helical" evidence="1">
    <location>
        <begin position="35"/>
        <end position="56"/>
    </location>
</feature>
<dbReference type="OrthoDB" id="350520at2"/>
<feature type="transmembrane region" description="Helical" evidence="1">
    <location>
        <begin position="178"/>
        <end position="200"/>
    </location>
</feature>
<feature type="transmembrane region" description="Helical" evidence="1">
    <location>
        <begin position="126"/>
        <end position="145"/>
    </location>
</feature>
<keyword evidence="3" id="KW-1185">Reference proteome</keyword>
<dbReference type="Proteomes" id="UP000308528">
    <property type="component" value="Unassembled WGS sequence"/>
</dbReference>
<comment type="caution">
    <text evidence="2">The sequence shown here is derived from an EMBL/GenBank/DDBJ whole genome shotgun (WGS) entry which is preliminary data.</text>
</comment>
<dbReference type="InterPro" id="IPR043130">
    <property type="entry name" value="CDP-OH_PTrfase_TM_dom"/>
</dbReference>
<dbReference type="Gene3D" id="1.20.120.1760">
    <property type="match status" value="1"/>
</dbReference>
<evidence type="ECO:0000313" key="3">
    <source>
        <dbReference type="Proteomes" id="UP000308528"/>
    </source>
</evidence>
<feature type="transmembrane region" description="Helical" evidence="1">
    <location>
        <begin position="151"/>
        <end position="171"/>
    </location>
</feature>
<proteinExistence type="predicted"/>
<evidence type="ECO:0008006" key="4">
    <source>
        <dbReference type="Google" id="ProtNLM"/>
    </source>
</evidence>
<evidence type="ECO:0000313" key="2">
    <source>
        <dbReference type="EMBL" id="THH42047.1"/>
    </source>
</evidence>
<keyword evidence="1" id="KW-1133">Transmembrane helix</keyword>
<feature type="transmembrane region" description="Helical" evidence="1">
    <location>
        <begin position="94"/>
        <end position="114"/>
    </location>
</feature>
<accession>A0A4S4NS51</accession>
<protein>
    <recommendedName>
        <fullName evidence="4">Phosphatidylcholine synthase</fullName>
    </recommendedName>
</protein>